<evidence type="ECO:0000256" key="1">
    <source>
        <dbReference type="ARBA" id="ARBA00004903"/>
    </source>
</evidence>
<evidence type="ECO:0000259" key="8">
    <source>
        <dbReference type="PROSITE" id="PS51330"/>
    </source>
</evidence>
<dbReference type="GeneID" id="87953695"/>
<dbReference type="EC" id="1.5.1.3" evidence="2"/>
<keyword evidence="4" id="KW-0554">One-carbon metabolism</keyword>
<dbReference type="Pfam" id="PF00186">
    <property type="entry name" value="DHFR_1"/>
    <property type="match status" value="2"/>
</dbReference>
<keyword evidence="10" id="KW-1185">Reference proteome</keyword>
<dbReference type="Proteomes" id="UP001329825">
    <property type="component" value="Chromosome 2"/>
</dbReference>
<organism evidence="9 10">
    <name type="scientific">Kwoniella shivajii</name>
    <dbReference type="NCBI Taxonomy" id="564305"/>
    <lineage>
        <taxon>Eukaryota</taxon>
        <taxon>Fungi</taxon>
        <taxon>Dikarya</taxon>
        <taxon>Basidiomycota</taxon>
        <taxon>Agaricomycotina</taxon>
        <taxon>Tremellomycetes</taxon>
        <taxon>Tremellales</taxon>
        <taxon>Cryptococcaceae</taxon>
        <taxon>Kwoniella</taxon>
    </lineage>
</organism>
<dbReference type="PANTHER" id="PTHR48069">
    <property type="entry name" value="DIHYDROFOLATE REDUCTASE"/>
    <property type="match status" value="1"/>
</dbReference>
<dbReference type="RefSeq" id="XP_062789371.1">
    <property type="nucleotide sequence ID" value="XM_062933320.1"/>
</dbReference>
<dbReference type="PRINTS" id="PR00070">
    <property type="entry name" value="DHFR"/>
</dbReference>
<dbReference type="PANTHER" id="PTHR48069:SF3">
    <property type="entry name" value="DIHYDROFOLATE REDUCTASE"/>
    <property type="match status" value="1"/>
</dbReference>
<evidence type="ECO:0000256" key="6">
    <source>
        <dbReference type="ARBA" id="ARBA00023002"/>
    </source>
</evidence>
<keyword evidence="6" id="KW-0560">Oxidoreductase</keyword>
<dbReference type="CDD" id="cd00209">
    <property type="entry name" value="DHFR"/>
    <property type="match status" value="1"/>
</dbReference>
<keyword evidence="5" id="KW-0521">NADP</keyword>
<accession>A0ABZ1CSA1</accession>
<evidence type="ECO:0000256" key="4">
    <source>
        <dbReference type="ARBA" id="ARBA00022563"/>
    </source>
</evidence>
<evidence type="ECO:0000313" key="9">
    <source>
        <dbReference type="EMBL" id="WRT64631.1"/>
    </source>
</evidence>
<dbReference type="PROSITE" id="PS00075">
    <property type="entry name" value="DHFR_1"/>
    <property type="match status" value="1"/>
</dbReference>
<protein>
    <recommendedName>
        <fullName evidence="3">Dihydrofolate reductase</fullName>
        <ecNumber evidence="2">1.5.1.3</ecNumber>
    </recommendedName>
</protein>
<dbReference type="InterPro" id="IPR001796">
    <property type="entry name" value="DHFR_dom"/>
</dbReference>
<comment type="similarity">
    <text evidence="7">Belongs to the dihydrofolate reductase family.</text>
</comment>
<dbReference type="PROSITE" id="PS51330">
    <property type="entry name" value="DHFR_2"/>
    <property type="match status" value="1"/>
</dbReference>
<dbReference type="InterPro" id="IPR017925">
    <property type="entry name" value="DHFR_CS"/>
</dbReference>
<evidence type="ECO:0000256" key="3">
    <source>
        <dbReference type="ARBA" id="ARBA00018886"/>
    </source>
</evidence>
<dbReference type="InterPro" id="IPR012259">
    <property type="entry name" value="DHFR"/>
</dbReference>
<dbReference type="SUPFAM" id="SSF53597">
    <property type="entry name" value="Dihydrofolate reductase-like"/>
    <property type="match status" value="1"/>
</dbReference>
<evidence type="ECO:0000313" key="10">
    <source>
        <dbReference type="Proteomes" id="UP001329825"/>
    </source>
</evidence>
<gene>
    <name evidence="9" type="ORF">IL334_001564</name>
</gene>
<dbReference type="EMBL" id="CP141882">
    <property type="protein sequence ID" value="WRT64631.1"/>
    <property type="molecule type" value="Genomic_DNA"/>
</dbReference>
<sequence length="227" mass="25222">MIPTLNRLKRMTQGRQSITAIVAATTSNGIGLNGGLPWRLPGEMKYFARVTTGESSSSSSPSKVNPDDQNVVIMGRKTWESIPSKFRPLKDRKNLVISRQGIDVSGSVNTSSYSSVTSALSSIPSSSSASSLSRLFLIGGSQLYTSSLTSDPPLVDRVLLTRIIEPEFQCDTFLEDFTSHASPQNGNKVWRKTSHEEMKEWVGWDVDEKHEEKGTKYKFEMWVLNDQ</sequence>
<comment type="pathway">
    <text evidence="1">Cofactor biosynthesis; tetrahydrofolate biosynthesis; 5,6,7,8-tetrahydrofolate from 7,8-dihydrofolate: step 1/1.</text>
</comment>
<evidence type="ECO:0000256" key="5">
    <source>
        <dbReference type="ARBA" id="ARBA00022857"/>
    </source>
</evidence>
<name>A0ABZ1CSA1_9TREE</name>
<dbReference type="Gene3D" id="3.40.430.10">
    <property type="entry name" value="Dihydrofolate Reductase, subunit A"/>
    <property type="match status" value="1"/>
</dbReference>
<dbReference type="InterPro" id="IPR024072">
    <property type="entry name" value="DHFR-like_dom_sf"/>
</dbReference>
<feature type="domain" description="DHFR" evidence="8">
    <location>
        <begin position="17"/>
        <end position="224"/>
    </location>
</feature>
<proteinExistence type="inferred from homology"/>
<evidence type="ECO:0000256" key="2">
    <source>
        <dbReference type="ARBA" id="ARBA00012856"/>
    </source>
</evidence>
<evidence type="ECO:0000256" key="7">
    <source>
        <dbReference type="RuleBase" id="RU004474"/>
    </source>
</evidence>
<reference evidence="9 10" key="1">
    <citation type="submission" date="2024-01" db="EMBL/GenBank/DDBJ databases">
        <title>Comparative genomics of Cryptococcus and Kwoniella reveals pathogenesis evolution and contrasting modes of karyotype evolution via chromosome fusion or intercentromeric recombination.</title>
        <authorList>
            <person name="Coelho M.A."/>
            <person name="David-Palma M."/>
            <person name="Shea T."/>
            <person name="Bowers K."/>
            <person name="McGinley-Smith S."/>
            <person name="Mohammad A.W."/>
            <person name="Gnirke A."/>
            <person name="Yurkov A.M."/>
            <person name="Nowrousian M."/>
            <person name="Sun S."/>
            <person name="Cuomo C.A."/>
            <person name="Heitman J."/>
        </authorList>
    </citation>
    <scope>NUCLEOTIDE SEQUENCE [LARGE SCALE GENOMIC DNA]</scope>
    <source>
        <strain evidence="9">CBS 11374</strain>
    </source>
</reference>